<feature type="domain" description="TaqI-like C-terminal specificity" evidence="10">
    <location>
        <begin position="786"/>
        <end position="952"/>
    </location>
</feature>
<dbReference type="InterPro" id="IPR050953">
    <property type="entry name" value="N4_N6_ade-DNA_methylase"/>
</dbReference>
<sequence>MKDITKQVAGAMVVFVQGDKWRFSYISKRKVKNKETNTIEDKETAPKRYTYLFGKGEKALTAAQRFDKLIQKQKDNLFDLLSLDDFEDAFSVEKLSKEFFKSYKEIYEHFVEFITGKRYVKKGSKWTEIQIHEAHFQLRNYFDNDSKQARDFVKRMLGRIVFLYFIQKKGWLAVPKGKKWDEGNPEYLFELFKNAKYKESFYSDYLVPLFFETLNNPNVQKENNELRFPYLNGGLFDKTQDYKYDKLALPSEIFEKLFSTFNNYNFTIYEDAPDEHTIAVDPEMLGHIFENLLEDNKDKGAFYTPKEIVHYMCKESLKTYLLAQDEKLFADELAKTSLEKIIQQQELNEDEKAFAEKNAYRIIDALEKVKICDPAIGSGAFPMGLLQEIFNAQIYLQELKGFKKAKSDADIKKHIIEESIYGVDVDAGAVDIARLRFWLSLVVDEEVPQPLPNLAFKIVCANTLIPLSTDKSNQYQIAGATDIIKEIEKVRHNYFDSSKEEKKDLERQFKNLQNKLWNTAKDWVISKDADLYQRLLEFNPFEDKSCSWFDPWWMFGVKDGFDIVIGNPPYLRIQGIRDSNPKLADALTKIYKSASGSFDLYVVFVERALQIVKANGVVNFIMPTKWTNAAFGKGLRQILSDKNAANKIIYFGAYQVFDASTYTGIQFFKANSDELSYYELDRDLKSNDELSDYLQSLTPISGTFIANSKLTSDIWTLTAGGTSKIIDKLNLQPRRISDIFEKIFQGLATSKDDVYFLYDCVDEGDDIIGFSKQLNKSIKIERGFVKPLLKGEDVHRYDNITSNRVVVFPYKLENGNAELYKEDEIKNQFPLAYAYLKECESILRDREKGRFNIDDEWFQFGRKQGINFAEKEKLVAPEISLGGNFAYDKNGRFYSTTKVYGYIKKDGVKESYLFWLGLFNSKLFWYFIQQTGYVLRGGYFTFKTNYILPFPVPKIIPTETISAVEELVKKILKKKENSYRKNILNEEKEIDNFIYKLYDLKTDEISEIER</sequence>
<evidence type="ECO:0000256" key="8">
    <source>
        <dbReference type="SAM" id="Coils"/>
    </source>
</evidence>
<dbReference type="SUPFAM" id="SSF53335">
    <property type="entry name" value="S-adenosyl-L-methionine-dependent methyltransferases"/>
    <property type="match status" value="1"/>
</dbReference>
<evidence type="ECO:0000256" key="6">
    <source>
        <dbReference type="ARBA" id="ARBA00023125"/>
    </source>
</evidence>
<dbReference type="InterPro" id="IPR029063">
    <property type="entry name" value="SAM-dependent_MTases_sf"/>
</dbReference>
<evidence type="ECO:0000256" key="3">
    <source>
        <dbReference type="ARBA" id="ARBA00022679"/>
    </source>
</evidence>
<keyword evidence="5" id="KW-0680">Restriction system</keyword>
<dbReference type="PRINTS" id="PR00507">
    <property type="entry name" value="N12N6MTFRASE"/>
</dbReference>
<evidence type="ECO:0000256" key="2">
    <source>
        <dbReference type="ARBA" id="ARBA00022603"/>
    </source>
</evidence>
<reference evidence="11" key="1">
    <citation type="submission" date="2022-03" db="EMBL/GenBank/DDBJ databases">
        <authorList>
            <person name="Woo C.Y."/>
        </authorList>
    </citation>
    <scope>NUCLEOTIDE SEQUENCE</scope>
    <source>
        <strain evidence="11">CYS-01</strain>
    </source>
</reference>
<dbReference type="PANTHER" id="PTHR33841">
    <property type="entry name" value="DNA METHYLTRANSFERASE YEEA-RELATED"/>
    <property type="match status" value="1"/>
</dbReference>
<dbReference type="InterPro" id="IPR011639">
    <property type="entry name" value="MethylTrfase_TaqI-like_dom"/>
</dbReference>
<evidence type="ECO:0000256" key="7">
    <source>
        <dbReference type="ARBA" id="ARBA00047942"/>
    </source>
</evidence>
<keyword evidence="8" id="KW-0175">Coiled coil</keyword>
<dbReference type="Gene3D" id="3.40.50.150">
    <property type="entry name" value="Vaccinia Virus protein VP39"/>
    <property type="match status" value="1"/>
</dbReference>
<keyword evidence="2 11" id="KW-0489">Methyltransferase</keyword>
<keyword evidence="4" id="KW-0949">S-adenosyl-L-methionine</keyword>
<accession>A0ABS9ZYV2</accession>
<dbReference type="GO" id="GO:0008168">
    <property type="term" value="F:methyltransferase activity"/>
    <property type="evidence" value="ECO:0007669"/>
    <property type="project" value="UniProtKB-KW"/>
</dbReference>
<organism evidence="11 12">
    <name type="scientific">Pedobacter montanisoli</name>
    <dbReference type="NCBI Taxonomy" id="2923277"/>
    <lineage>
        <taxon>Bacteria</taxon>
        <taxon>Pseudomonadati</taxon>
        <taxon>Bacteroidota</taxon>
        <taxon>Sphingobacteriia</taxon>
        <taxon>Sphingobacteriales</taxon>
        <taxon>Sphingobacteriaceae</taxon>
        <taxon>Pedobacter</taxon>
    </lineage>
</organism>
<dbReference type="PANTHER" id="PTHR33841:SF1">
    <property type="entry name" value="DNA METHYLTRANSFERASE A"/>
    <property type="match status" value="1"/>
</dbReference>
<evidence type="ECO:0000256" key="1">
    <source>
        <dbReference type="ARBA" id="ARBA00011900"/>
    </source>
</evidence>
<dbReference type="RefSeq" id="WP_243362653.1">
    <property type="nucleotide sequence ID" value="NZ_JALGBH010000002.1"/>
</dbReference>
<dbReference type="InterPro" id="IPR025931">
    <property type="entry name" value="TaqI_C"/>
</dbReference>
<proteinExistence type="predicted"/>
<comment type="catalytic activity">
    <reaction evidence="7">
        <text>a 2'-deoxyadenosine in DNA + S-adenosyl-L-methionine = an N(6)-methyl-2'-deoxyadenosine in DNA + S-adenosyl-L-homocysteine + H(+)</text>
        <dbReference type="Rhea" id="RHEA:15197"/>
        <dbReference type="Rhea" id="RHEA-COMP:12418"/>
        <dbReference type="Rhea" id="RHEA-COMP:12419"/>
        <dbReference type="ChEBI" id="CHEBI:15378"/>
        <dbReference type="ChEBI" id="CHEBI:57856"/>
        <dbReference type="ChEBI" id="CHEBI:59789"/>
        <dbReference type="ChEBI" id="CHEBI:90615"/>
        <dbReference type="ChEBI" id="CHEBI:90616"/>
        <dbReference type="EC" id="2.1.1.72"/>
    </reaction>
</comment>
<feature type="coiled-coil region" evidence="8">
    <location>
        <begin position="495"/>
        <end position="522"/>
    </location>
</feature>
<keyword evidence="3" id="KW-0808">Transferase</keyword>
<name>A0ABS9ZYV2_9SPHI</name>
<gene>
    <name evidence="11" type="ORF">MMF97_12140</name>
</gene>
<evidence type="ECO:0000313" key="11">
    <source>
        <dbReference type="EMBL" id="MCJ0743465.1"/>
    </source>
</evidence>
<dbReference type="Proteomes" id="UP001165460">
    <property type="component" value="Unassembled WGS sequence"/>
</dbReference>
<protein>
    <recommendedName>
        <fullName evidence="1">site-specific DNA-methyltransferase (adenine-specific)</fullName>
        <ecNumber evidence="1">2.1.1.72</ecNumber>
    </recommendedName>
</protein>
<evidence type="ECO:0000259" key="10">
    <source>
        <dbReference type="Pfam" id="PF12950"/>
    </source>
</evidence>
<dbReference type="Pfam" id="PF12950">
    <property type="entry name" value="TaqI_C"/>
    <property type="match status" value="1"/>
</dbReference>
<evidence type="ECO:0000313" key="12">
    <source>
        <dbReference type="Proteomes" id="UP001165460"/>
    </source>
</evidence>
<evidence type="ECO:0000256" key="5">
    <source>
        <dbReference type="ARBA" id="ARBA00022747"/>
    </source>
</evidence>
<evidence type="ECO:0000259" key="9">
    <source>
        <dbReference type="Pfam" id="PF07669"/>
    </source>
</evidence>
<comment type="caution">
    <text evidence="11">The sequence shown here is derived from an EMBL/GenBank/DDBJ whole genome shotgun (WGS) entry which is preliminary data.</text>
</comment>
<dbReference type="InterPro" id="IPR002052">
    <property type="entry name" value="DNA_methylase_N6_adenine_CS"/>
</dbReference>
<dbReference type="EC" id="2.1.1.72" evidence="1"/>
<feature type="domain" description="Type II methyltransferase M.TaqI-like" evidence="9">
    <location>
        <begin position="418"/>
        <end position="657"/>
    </location>
</feature>
<keyword evidence="6" id="KW-0238">DNA-binding</keyword>
<dbReference type="Pfam" id="PF07669">
    <property type="entry name" value="Eco57I"/>
    <property type="match status" value="1"/>
</dbReference>
<dbReference type="EMBL" id="JALGBH010000002">
    <property type="protein sequence ID" value="MCJ0743465.1"/>
    <property type="molecule type" value="Genomic_DNA"/>
</dbReference>
<keyword evidence="12" id="KW-1185">Reference proteome</keyword>
<evidence type="ECO:0000256" key="4">
    <source>
        <dbReference type="ARBA" id="ARBA00022691"/>
    </source>
</evidence>
<dbReference type="GO" id="GO:0032259">
    <property type="term" value="P:methylation"/>
    <property type="evidence" value="ECO:0007669"/>
    <property type="project" value="UniProtKB-KW"/>
</dbReference>
<dbReference type="PROSITE" id="PS00092">
    <property type="entry name" value="N6_MTASE"/>
    <property type="match status" value="1"/>
</dbReference>